<keyword evidence="3" id="KW-1185">Reference proteome</keyword>
<dbReference type="Proteomes" id="UP000245629">
    <property type="component" value="Chromosome 2"/>
</dbReference>
<evidence type="ECO:0000256" key="1">
    <source>
        <dbReference type="SAM" id="MobiDB-lite"/>
    </source>
</evidence>
<dbReference type="KEGG" id="azz:DEW08_16855"/>
<dbReference type="AlphaFoldDB" id="A0A2S2CT21"/>
<organism evidence="2 3">
    <name type="scientific">Azospirillum thermophilum</name>
    <dbReference type="NCBI Taxonomy" id="2202148"/>
    <lineage>
        <taxon>Bacteria</taxon>
        <taxon>Pseudomonadati</taxon>
        <taxon>Pseudomonadota</taxon>
        <taxon>Alphaproteobacteria</taxon>
        <taxon>Rhodospirillales</taxon>
        <taxon>Azospirillaceae</taxon>
        <taxon>Azospirillum</taxon>
    </lineage>
</organism>
<name>A0A2S2CT21_9PROT</name>
<evidence type="ECO:0000313" key="2">
    <source>
        <dbReference type="EMBL" id="AWK87661.1"/>
    </source>
</evidence>
<dbReference type="EMBL" id="CP029353">
    <property type="protein sequence ID" value="AWK87661.1"/>
    <property type="molecule type" value="Genomic_DNA"/>
</dbReference>
<sequence>MTVLSEMERERDSLRAFVAVAGDAVESDDIRRLLDLDAQITDARAKAAAKSADPIGQSVLDAMRAVRRSPIGQTINSQTAETDASLRGVERIRRSLGNTTRAA</sequence>
<accession>A0A2S2CT21</accession>
<evidence type="ECO:0000313" key="3">
    <source>
        <dbReference type="Proteomes" id="UP000245629"/>
    </source>
</evidence>
<feature type="region of interest" description="Disordered" evidence="1">
    <location>
        <begin position="77"/>
        <end position="103"/>
    </location>
</feature>
<protein>
    <submittedName>
        <fullName evidence="2">Uncharacterized protein</fullName>
    </submittedName>
</protein>
<reference evidence="3" key="1">
    <citation type="submission" date="2018-05" db="EMBL/GenBank/DDBJ databases">
        <title>Azospirillum thermophila sp. nov., a novel isolated from hot spring.</title>
        <authorList>
            <person name="Zhao Z."/>
        </authorList>
    </citation>
    <scope>NUCLEOTIDE SEQUENCE [LARGE SCALE GENOMIC DNA]</scope>
    <source>
        <strain evidence="3">CFH 70021</strain>
    </source>
</reference>
<gene>
    <name evidence="2" type="ORF">DEW08_16855</name>
</gene>
<proteinExistence type="predicted"/>
<dbReference type="RefSeq" id="WP_109329049.1">
    <property type="nucleotide sequence ID" value="NZ_CP029353.1"/>
</dbReference>